<dbReference type="GO" id="GO:0005634">
    <property type="term" value="C:nucleus"/>
    <property type="evidence" value="ECO:0007669"/>
    <property type="project" value="UniProtKB-SubCell"/>
</dbReference>
<dbReference type="PROSITE" id="PS50071">
    <property type="entry name" value="HOMEOBOX_2"/>
    <property type="match status" value="1"/>
</dbReference>
<evidence type="ECO:0000313" key="13">
    <source>
        <dbReference type="Proteomes" id="UP000734854"/>
    </source>
</evidence>
<dbReference type="GO" id="GO:0045893">
    <property type="term" value="P:positive regulation of DNA-templated transcription"/>
    <property type="evidence" value="ECO:0007669"/>
    <property type="project" value="TreeGrafter"/>
</dbReference>
<evidence type="ECO:0000256" key="6">
    <source>
        <dbReference type="ARBA" id="ARBA00025748"/>
    </source>
</evidence>
<dbReference type="InterPro" id="IPR017970">
    <property type="entry name" value="Homeobox_CS"/>
</dbReference>
<feature type="region of interest" description="Disordered" evidence="10">
    <location>
        <begin position="139"/>
        <end position="238"/>
    </location>
</feature>
<dbReference type="PANTHER" id="PTHR24326">
    <property type="entry name" value="HOMEOBOX-LEUCINE ZIPPER PROTEIN"/>
    <property type="match status" value="1"/>
</dbReference>
<dbReference type="InterPro" id="IPR045224">
    <property type="entry name" value="HDZip_class_I_plant"/>
</dbReference>
<feature type="compositionally biased region" description="Low complexity" evidence="10">
    <location>
        <begin position="150"/>
        <end position="165"/>
    </location>
</feature>
<dbReference type="Proteomes" id="UP000734854">
    <property type="component" value="Unassembled WGS sequence"/>
</dbReference>
<dbReference type="PANTHER" id="PTHR24326:SF547">
    <property type="entry name" value="HOMEOBOX-LEUCINE ZIPPER PROTEIN ATHB-6"/>
    <property type="match status" value="1"/>
</dbReference>
<dbReference type="SMART" id="SM00389">
    <property type="entry name" value="HOX"/>
    <property type="match status" value="1"/>
</dbReference>
<evidence type="ECO:0000256" key="8">
    <source>
        <dbReference type="RuleBase" id="RU000682"/>
    </source>
</evidence>
<evidence type="ECO:0000313" key="12">
    <source>
        <dbReference type="EMBL" id="KAG6474416.1"/>
    </source>
</evidence>
<feature type="domain" description="Homeobox" evidence="11">
    <location>
        <begin position="42"/>
        <end position="98"/>
    </location>
</feature>
<reference evidence="12 13" key="1">
    <citation type="submission" date="2020-08" db="EMBL/GenBank/DDBJ databases">
        <title>Plant Genome Project.</title>
        <authorList>
            <person name="Zhang R.-G."/>
        </authorList>
    </citation>
    <scope>NUCLEOTIDE SEQUENCE [LARGE SCALE GENOMIC DNA]</scope>
    <source>
        <tissue evidence="12">Rhizome</tissue>
    </source>
</reference>
<comment type="caution">
    <text evidence="12">The sequence shown here is derived from an EMBL/GenBank/DDBJ whole genome shotgun (WGS) entry which is preliminary data.</text>
</comment>
<evidence type="ECO:0000256" key="2">
    <source>
        <dbReference type="ARBA" id="ARBA00023015"/>
    </source>
</evidence>
<name>A0A8J5CEL5_ZINOF</name>
<keyword evidence="5 7" id="KW-0539">Nucleus</keyword>
<evidence type="ECO:0000256" key="10">
    <source>
        <dbReference type="SAM" id="MobiDB-lite"/>
    </source>
</evidence>
<dbReference type="CDD" id="cd00086">
    <property type="entry name" value="homeodomain"/>
    <property type="match status" value="1"/>
</dbReference>
<evidence type="ECO:0000256" key="5">
    <source>
        <dbReference type="ARBA" id="ARBA00023242"/>
    </source>
</evidence>
<evidence type="ECO:0000256" key="3">
    <source>
        <dbReference type="ARBA" id="ARBA00023125"/>
    </source>
</evidence>
<comment type="similarity">
    <text evidence="6 9">Belongs to the HD-ZIP homeobox family. Class I subfamily.</text>
</comment>
<organism evidence="12 13">
    <name type="scientific">Zingiber officinale</name>
    <name type="common">Ginger</name>
    <name type="synonym">Amomum zingiber</name>
    <dbReference type="NCBI Taxonomy" id="94328"/>
    <lineage>
        <taxon>Eukaryota</taxon>
        <taxon>Viridiplantae</taxon>
        <taxon>Streptophyta</taxon>
        <taxon>Embryophyta</taxon>
        <taxon>Tracheophyta</taxon>
        <taxon>Spermatophyta</taxon>
        <taxon>Magnoliopsida</taxon>
        <taxon>Liliopsida</taxon>
        <taxon>Zingiberales</taxon>
        <taxon>Zingiberaceae</taxon>
        <taxon>Zingiber</taxon>
    </lineage>
</organism>
<dbReference type="GO" id="GO:0000981">
    <property type="term" value="F:DNA-binding transcription factor activity, RNA polymerase II-specific"/>
    <property type="evidence" value="ECO:0007669"/>
    <property type="project" value="UniProtKB-UniRule"/>
</dbReference>
<feature type="compositionally biased region" description="Low complexity" evidence="10">
    <location>
        <begin position="181"/>
        <end position="190"/>
    </location>
</feature>
<dbReference type="Pfam" id="PF00046">
    <property type="entry name" value="Homeodomain"/>
    <property type="match status" value="1"/>
</dbReference>
<sequence>MKRPIADAASFMAICSIEENNGAYLEDEDEAAATAAEVGLGEKKRRLSVEQVRALEKSFEVENKLESERKLSLAEELGLQPRQVAVWFQNRRARSKTKQLERDYTALSAGYDALRLDYDALSRDKEALVAQIEEMKAKLGREESASFVSSGPVASKAAAGAGAAASEEDPAPELIYKDAGSSDSSVSSDVLNGANSPAGHPNPPPADSNSSARLGDAATPSAPISAPQLPIKGQGFPRQTLKPEEEFLDREDAFSSIFSDEQPPTLNWYFFDHWNCK</sequence>
<keyword evidence="13" id="KW-1185">Reference proteome</keyword>
<dbReference type="InterPro" id="IPR003106">
    <property type="entry name" value="Leu_zip_homeo"/>
</dbReference>
<evidence type="ECO:0000256" key="1">
    <source>
        <dbReference type="ARBA" id="ARBA00004123"/>
    </source>
</evidence>
<evidence type="ECO:0000256" key="4">
    <source>
        <dbReference type="ARBA" id="ARBA00023163"/>
    </source>
</evidence>
<evidence type="ECO:0000256" key="9">
    <source>
        <dbReference type="RuleBase" id="RU369038"/>
    </source>
</evidence>
<gene>
    <name evidence="12" type="ORF">ZIOFF_068351</name>
</gene>
<comment type="function">
    <text evidence="9">Transcription factor.</text>
</comment>
<dbReference type="OrthoDB" id="6159439at2759"/>
<dbReference type="GO" id="GO:0000976">
    <property type="term" value="F:transcription cis-regulatory region binding"/>
    <property type="evidence" value="ECO:0007669"/>
    <property type="project" value="UniProtKB-ARBA"/>
</dbReference>
<dbReference type="InterPro" id="IPR001356">
    <property type="entry name" value="HD"/>
</dbReference>
<dbReference type="Pfam" id="PF02183">
    <property type="entry name" value="HALZ"/>
    <property type="match status" value="1"/>
</dbReference>
<accession>A0A8J5CEL5</accession>
<dbReference type="AlphaFoldDB" id="A0A8J5CEL5"/>
<keyword evidence="7 8" id="KW-0371">Homeobox</keyword>
<keyword evidence="4 9" id="KW-0804">Transcription</keyword>
<evidence type="ECO:0000256" key="7">
    <source>
        <dbReference type="PROSITE-ProRule" id="PRU00108"/>
    </source>
</evidence>
<dbReference type="EMBL" id="JACMSC010000019">
    <property type="protein sequence ID" value="KAG6474416.1"/>
    <property type="molecule type" value="Genomic_DNA"/>
</dbReference>
<dbReference type="FunFam" id="1.10.10.60:FF:000144">
    <property type="entry name" value="homeobox-leucine zipper protein ATHB-6-like"/>
    <property type="match status" value="1"/>
</dbReference>
<keyword evidence="3 7" id="KW-0238">DNA-binding</keyword>
<proteinExistence type="inferred from homology"/>
<dbReference type="PROSITE" id="PS00027">
    <property type="entry name" value="HOMEOBOX_1"/>
    <property type="match status" value="1"/>
</dbReference>
<keyword evidence="2 9" id="KW-0805">Transcription regulation</keyword>
<comment type="subcellular location">
    <subcellularLocation>
        <location evidence="1 7 8">Nucleus</location>
    </subcellularLocation>
</comment>
<protein>
    <recommendedName>
        <fullName evidence="9">Homeobox-leucine zipper protein</fullName>
    </recommendedName>
    <alternativeName>
        <fullName evidence="9">HD-ZIP protein</fullName>
    </alternativeName>
    <alternativeName>
        <fullName evidence="9">Homeodomain transcription factor</fullName>
    </alternativeName>
</protein>
<evidence type="ECO:0000259" key="11">
    <source>
        <dbReference type="PROSITE" id="PS50071"/>
    </source>
</evidence>
<feature type="DNA-binding region" description="Homeobox" evidence="7">
    <location>
        <begin position="44"/>
        <end position="99"/>
    </location>
</feature>